<feature type="transmembrane region" description="Helical" evidence="10">
    <location>
        <begin position="214"/>
        <end position="238"/>
    </location>
</feature>
<feature type="binding site" evidence="10">
    <location>
        <position position="186"/>
    </location>
    <ligand>
        <name>Na(+)</name>
        <dbReference type="ChEBI" id="CHEBI:29101"/>
        <note>structural</note>
    </ligand>
</feature>
<evidence type="ECO:0000256" key="9">
    <source>
        <dbReference type="ARBA" id="ARBA00049940"/>
    </source>
</evidence>
<keyword evidence="5 10" id="KW-0472">Membrane</keyword>
<dbReference type="GO" id="GO:0062054">
    <property type="term" value="F:fluoride channel activity"/>
    <property type="evidence" value="ECO:0007669"/>
    <property type="project" value="UniProtKB-UniRule"/>
</dbReference>
<keyword evidence="4 10" id="KW-1133">Transmembrane helix</keyword>
<dbReference type="RefSeq" id="WP_229745100.1">
    <property type="nucleotide sequence ID" value="NZ_BMFY01000009.1"/>
</dbReference>
<comment type="function">
    <text evidence="9 10">Fluoride-specific ion channel. Important for reducing fluoride concentration in the cell, thus reducing its toxicity.</text>
</comment>
<evidence type="ECO:0000256" key="6">
    <source>
        <dbReference type="ARBA" id="ARBA00023303"/>
    </source>
</evidence>
<gene>
    <name evidence="10" type="primary">fluC</name>
    <name evidence="10" type="synonym">crcB</name>
    <name evidence="12" type="ORF">GCM10011333_22580</name>
</gene>
<dbReference type="Pfam" id="PF02537">
    <property type="entry name" value="CRCB"/>
    <property type="match status" value="1"/>
</dbReference>
<dbReference type="GO" id="GO:0046872">
    <property type="term" value="F:metal ion binding"/>
    <property type="evidence" value="ECO:0007669"/>
    <property type="project" value="UniProtKB-KW"/>
</dbReference>
<feature type="transmembrane region" description="Helical" evidence="10">
    <location>
        <begin position="108"/>
        <end position="128"/>
    </location>
</feature>
<evidence type="ECO:0000256" key="3">
    <source>
        <dbReference type="ARBA" id="ARBA00022692"/>
    </source>
</evidence>
<feature type="compositionally biased region" description="Low complexity" evidence="11">
    <location>
        <begin position="79"/>
        <end position="92"/>
    </location>
</feature>
<proteinExistence type="inferred from homology"/>
<comment type="activity regulation">
    <text evidence="10">Na(+) is not transported, but it plays an essential structural role and its presence is essential for fluoride channel function.</text>
</comment>
<keyword evidence="10" id="KW-0406">Ion transport</keyword>
<feature type="transmembrane region" description="Helical" evidence="10">
    <location>
        <begin position="176"/>
        <end position="194"/>
    </location>
</feature>
<comment type="similarity">
    <text evidence="7 10">Belongs to the fluoride channel Fluc/FEX (TC 1.A.43) family.</text>
</comment>
<keyword evidence="6 10" id="KW-0407">Ion channel</keyword>
<dbReference type="AlphaFoldDB" id="A0A8J2TZ57"/>
<keyword evidence="10" id="KW-0915">Sodium</keyword>
<comment type="catalytic activity">
    <reaction evidence="8">
        <text>fluoride(in) = fluoride(out)</text>
        <dbReference type="Rhea" id="RHEA:76159"/>
        <dbReference type="ChEBI" id="CHEBI:17051"/>
    </reaction>
    <physiologicalReaction direction="left-to-right" evidence="8">
        <dbReference type="Rhea" id="RHEA:76160"/>
    </physiologicalReaction>
</comment>
<evidence type="ECO:0000256" key="8">
    <source>
        <dbReference type="ARBA" id="ARBA00035585"/>
    </source>
</evidence>
<keyword evidence="13" id="KW-1185">Reference proteome</keyword>
<feature type="region of interest" description="Disordered" evidence="11">
    <location>
        <begin position="247"/>
        <end position="274"/>
    </location>
</feature>
<feature type="region of interest" description="Disordered" evidence="11">
    <location>
        <begin position="1"/>
        <end position="98"/>
    </location>
</feature>
<dbReference type="GO" id="GO:0005886">
    <property type="term" value="C:plasma membrane"/>
    <property type="evidence" value="ECO:0007669"/>
    <property type="project" value="UniProtKB-SubCell"/>
</dbReference>
<dbReference type="SUPFAM" id="SSF103473">
    <property type="entry name" value="MFS general substrate transporter"/>
    <property type="match status" value="1"/>
</dbReference>
<comment type="caution">
    <text evidence="12">The sequence shown here is derived from an EMBL/GenBank/DDBJ whole genome shotgun (WGS) entry which is preliminary data.</text>
</comment>
<evidence type="ECO:0000256" key="5">
    <source>
        <dbReference type="ARBA" id="ARBA00023136"/>
    </source>
</evidence>
<dbReference type="InterPro" id="IPR036259">
    <property type="entry name" value="MFS_trans_sf"/>
</dbReference>
<protein>
    <recommendedName>
        <fullName evidence="10">Fluoride-specific ion channel FluC</fullName>
    </recommendedName>
</protein>
<reference evidence="12" key="1">
    <citation type="journal article" date="2014" name="Int. J. Syst. Evol. Microbiol.">
        <title>Complete genome sequence of Corynebacterium casei LMG S-19264T (=DSM 44701T), isolated from a smear-ripened cheese.</title>
        <authorList>
            <consortium name="US DOE Joint Genome Institute (JGI-PGF)"/>
            <person name="Walter F."/>
            <person name="Albersmeier A."/>
            <person name="Kalinowski J."/>
            <person name="Ruckert C."/>
        </authorList>
    </citation>
    <scope>NUCLEOTIDE SEQUENCE</scope>
    <source>
        <strain evidence="12">CGMCC 1.12785</strain>
    </source>
</reference>
<feature type="binding site" evidence="10">
    <location>
        <position position="189"/>
    </location>
    <ligand>
        <name>Na(+)</name>
        <dbReference type="ChEBI" id="CHEBI:29101"/>
        <note>structural</note>
    </ligand>
</feature>
<keyword evidence="10" id="KW-0479">Metal-binding</keyword>
<evidence type="ECO:0000256" key="2">
    <source>
        <dbReference type="ARBA" id="ARBA00022475"/>
    </source>
</evidence>
<evidence type="ECO:0000256" key="4">
    <source>
        <dbReference type="ARBA" id="ARBA00022989"/>
    </source>
</evidence>
<comment type="subcellular location">
    <subcellularLocation>
        <location evidence="1 10">Cell membrane</location>
        <topology evidence="1 10">Multi-pass membrane protein</topology>
    </subcellularLocation>
</comment>
<evidence type="ECO:0000313" key="13">
    <source>
        <dbReference type="Proteomes" id="UP000616114"/>
    </source>
</evidence>
<accession>A0A8J2TZ57</accession>
<evidence type="ECO:0000313" key="12">
    <source>
        <dbReference type="EMBL" id="GGA18918.1"/>
    </source>
</evidence>
<sequence length="274" mass="26680">MPEPLRPRRRATDMPAADDSSANAPAAAGPADGSLGDPAGTPAGAASMPPARTSSYDPDGPHGGPAADDSADPGPGKVPAGTPAGARDAAAPTGGGGSLGKTGVGGTLGMAALVAVGGAFGTGARTLLDTALPSPAVAPWLPSGVLTANLSGAFLIGLLASLLAGMRSDDPGRHRLWLLLGTGVLGGYTTYSALALDTSTGLLSGSGTAAAHAALYAGGSVVAGVAACGLGVALAVIIRRAFSTRRADRSERHREPEDGRDPVSRARDPEGGQR</sequence>
<evidence type="ECO:0000256" key="7">
    <source>
        <dbReference type="ARBA" id="ARBA00035120"/>
    </source>
</evidence>
<evidence type="ECO:0000256" key="10">
    <source>
        <dbReference type="HAMAP-Rule" id="MF_00454"/>
    </source>
</evidence>
<keyword evidence="2 10" id="KW-1003">Cell membrane</keyword>
<reference evidence="12" key="2">
    <citation type="submission" date="2020-09" db="EMBL/GenBank/DDBJ databases">
        <authorList>
            <person name="Sun Q."/>
            <person name="Zhou Y."/>
        </authorList>
    </citation>
    <scope>NUCLEOTIDE SEQUENCE</scope>
    <source>
        <strain evidence="12">CGMCC 1.12785</strain>
    </source>
</reference>
<keyword evidence="10" id="KW-0813">Transport</keyword>
<keyword evidence="3 10" id="KW-0812">Transmembrane</keyword>
<dbReference type="GO" id="GO:0140114">
    <property type="term" value="P:cellular detoxification of fluoride"/>
    <property type="evidence" value="ECO:0007669"/>
    <property type="project" value="UniProtKB-UniRule"/>
</dbReference>
<evidence type="ECO:0000256" key="1">
    <source>
        <dbReference type="ARBA" id="ARBA00004651"/>
    </source>
</evidence>
<dbReference type="HAMAP" id="MF_00454">
    <property type="entry name" value="FluC"/>
    <property type="match status" value="1"/>
</dbReference>
<dbReference type="EMBL" id="BMFY01000009">
    <property type="protein sequence ID" value="GGA18918.1"/>
    <property type="molecule type" value="Genomic_DNA"/>
</dbReference>
<dbReference type="Proteomes" id="UP000616114">
    <property type="component" value="Unassembled WGS sequence"/>
</dbReference>
<organism evidence="12 13">
    <name type="scientific">Sediminivirga luteola</name>
    <dbReference type="NCBI Taxonomy" id="1774748"/>
    <lineage>
        <taxon>Bacteria</taxon>
        <taxon>Bacillati</taxon>
        <taxon>Actinomycetota</taxon>
        <taxon>Actinomycetes</taxon>
        <taxon>Micrococcales</taxon>
        <taxon>Brevibacteriaceae</taxon>
        <taxon>Sediminivirga</taxon>
    </lineage>
</organism>
<dbReference type="InterPro" id="IPR003691">
    <property type="entry name" value="FluC"/>
</dbReference>
<feature type="transmembrane region" description="Helical" evidence="10">
    <location>
        <begin position="140"/>
        <end position="164"/>
    </location>
</feature>
<name>A0A8J2TZ57_9MICO</name>
<evidence type="ECO:0000256" key="11">
    <source>
        <dbReference type="SAM" id="MobiDB-lite"/>
    </source>
</evidence>
<feature type="compositionally biased region" description="Low complexity" evidence="11">
    <location>
        <begin position="15"/>
        <end position="40"/>
    </location>
</feature>